<proteinExistence type="predicted"/>
<evidence type="ECO:0000313" key="1">
    <source>
        <dbReference type="EMBL" id="QJR34131.1"/>
    </source>
</evidence>
<keyword evidence="2" id="KW-1185">Reference proteome</keyword>
<dbReference type="Gene3D" id="3.30.70.100">
    <property type="match status" value="1"/>
</dbReference>
<evidence type="ECO:0000313" key="2">
    <source>
        <dbReference type="Proteomes" id="UP000500938"/>
    </source>
</evidence>
<sequence>MPRQRIHVQLDGLVAVHAVRAVWTALGAVPGVLSAEVTMQGAVLEVEGDLDRPALDAALDAAGVSVRSIRVEARVLPIL</sequence>
<accession>A0A6M4IPD8</accession>
<dbReference type="Proteomes" id="UP000500938">
    <property type="component" value="Chromosome"/>
</dbReference>
<name>A0A6M4IPD8_9BACT</name>
<dbReference type="SUPFAM" id="SSF55008">
    <property type="entry name" value="HMA, heavy metal-associated domain"/>
    <property type="match status" value="1"/>
</dbReference>
<dbReference type="AlphaFoldDB" id="A0A6M4IPD8"/>
<organism evidence="1 2">
    <name type="scientific">Gemmatimonas groenlandica</name>
    <dbReference type="NCBI Taxonomy" id="2732249"/>
    <lineage>
        <taxon>Bacteria</taxon>
        <taxon>Pseudomonadati</taxon>
        <taxon>Gemmatimonadota</taxon>
        <taxon>Gemmatimonadia</taxon>
        <taxon>Gemmatimonadales</taxon>
        <taxon>Gemmatimonadaceae</taxon>
        <taxon>Gemmatimonas</taxon>
    </lineage>
</organism>
<protein>
    <submittedName>
        <fullName evidence="1">Heavy metal-binding protein</fullName>
    </submittedName>
</protein>
<dbReference type="EMBL" id="CP053085">
    <property type="protein sequence ID" value="QJR34131.1"/>
    <property type="molecule type" value="Genomic_DNA"/>
</dbReference>
<dbReference type="KEGG" id="ggr:HKW67_00675"/>
<gene>
    <name evidence="1" type="ORF">HKW67_00675</name>
</gene>
<reference evidence="1 2" key="1">
    <citation type="submission" date="2020-05" db="EMBL/GenBank/DDBJ databases">
        <title>Complete genome sequence of Gemmatimonas greenlandica TET16.</title>
        <authorList>
            <person name="Zeng Y."/>
        </authorList>
    </citation>
    <scope>NUCLEOTIDE SEQUENCE [LARGE SCALE GENOMIC DNA]</scope>
    <source>
        <strain evidence="1 2">TET16</strain>
    </source>
</reference>
<dbReference type="InterPro" id="IPR036163">
    <property type="entry name" value="HMA_dom_sf"/>
</dbReference>
<dbReference type="RefSeq" id="WP_171223557.1">
    <property type="nucleotide sequence ID" value="NZ_CP053085.1"/>
</dbReference>
<dbReference type="GO" id="GO:0046872">
    <property type="term" value="F:metal ion binding"/>
    <property type="evidence" value="ECO:0007669"/>
    <property type="project" value="InterPro"/>
</dbReference>